<dbReference type="EMBL" id="JBAHYK010002870">
    <property type="protein sequence ID" value="KAL0564300.1"/>
    <property type="molecule type" value="Genomic_DNA"/>
</dbReference>
<feature type="region of interest" description="Disordered" evidence="1">
    <location>
        <begin position="323"/>
        <end position="392"/>
    </location>
</feature>
<evidence type="ECO:0000313" key="3">
    <source>
        <dbReference type="Proteomes" id="UP001465976"/>
    </source>
</evidence>
<feature type="region of interest" description="Disordered" evidence="1">
    <location>
        <begin position="251"/>
        <end position="284"/>
    </location>
</feature>
<feature type="compositionally biased region" description="Low complexity" evidence="1">
    <location>
        <begin position="382"/>
        <end position="392"/>
    </location>
</feature>
<keyword evidence="3" id="KW-1185">Reference proteome</keyword>
<evidence type="ECO:0000256" key="1">
    <source>
        <dbReference type="SAM" id="MobiDB-lite"/>
    </source>
</evidence>
<proteinExistence type="predicted"/>
<name>A0ABR3EN83_9AGAR</name>
<gene>
    <name evidence="2" type="ORF">V5O48_017749</name>
</gene>
<feature type="compositionally biased region" description="Low complexity" evidence="1">
    <location>
        <begin position="339"/>
        <end position="361"/>
    </location>
</feature>
<protein>
    <submittedName>
        <fullName evidence="2">Uncharacterized protein</fullName>
    </submittedName>
</protein>
<accession>A0ABR3EN83</accession>
<dbReference type="Proteomes" id="UP001465976">
    <property type="component" value="Unassembled WGS sequence"/>
</dbReference>
<sequence length="904" mass="99005">MFQFDANTVSDFRPFIRPIRSSTGLRVADINMKTRVLDRHRDEANLLLTVRLPPDEDNTMNFVFGSIDNHLRQNDIVPSAGFGKPYDGIWGQVPRASKNSEDIPSRKYLCHMPARAPAHWKRSTLMQHARLVQSKLGTEEPSIIVAPREGHLIVQGHHCIGPKLLQGYITHFDRVRHDDDPIHAASASEEAELAIGCYAKCSTTRLKAIHRNYPPHLPLDTTWTEVDVQAFDRATVEDDDDDIAILTFSVGSTSGSSSMPTPSTSTSAPSTGSLSAPSAGSVAGPAPSIGALSHTLLFLNDAIDSDDEDQWASVLRESRLMNEEHEHRLANGDTVGVGSSESSSDAGPSSSMSTAGPSSSSSRRRARSPEVEITRAVRQRLATDSSSSSLAIPSASPAAATIPSLSPSVPFQPAFPLPQQPPPSFGPAPRNKGELLRYIARHAPKTLSIFDPGPDVVRVECIRLTGTTTEDLNIIGQMYYEEVIRYSGGVQQVTIVPDFCTTIPRSSNAFLAPPSVQLHHGVRTSVSPAFMTSVVHAVLNDRTVWQHLTDDLKVLSTNEVLDSTYQSRLRAAGHLTLQYLVTHKALPRSVSPAFFEALIHGEEAVDDEDWIEHFHPSAARTLRSWGKSHDAPIEDDQAGLNDYTAKDVLGKTASPWISLSIVNAMSTAQRKGVRRQLVAHFVLGITIGVHTFDDHPTIFAFKHGFDIRLPGSMISQTVCTAFGPNSKPIILALSNMFPRSGEELEVKEVISWHSSEEDSLLPYEAKWKAYFWRYIRGTGHVDHPQLNDLIAADERERLRGDRSLRARFFLQATTASEVIPEPEAIKVNFVHRSATEEDGPSIYSNVLLAVRSCFKDAKAFIGPSLRQLLDELPDDEGQVEGATAFDVALHLALAGPGANSFQMS</sequence>
<reference evidence="2 3" key="1">
    <citation type="submission" date="2024-02" db="EMBL/GenBank/DDBJ databases">
        <title>A draft genome for the cacao thread blight pathogen Marasmius crinis-equi.</title>
        <authorList>
            <person name="Cohen S.P."/>
            <person name="Baruah I.K."/>
            <person name="Amoako-Attah I."/>
            <person name="Bukari Y."/>
            <person name="Meinhardt L.W."/>
            <person name="Bailey B.A."/>
        </authorList>
    </citation>
    <scope>NUCLEOTIDE SEQUENCE [LARGE SCALE GENOMIC DNA]</scope>
    <source>
        <strain evidence="2 3">GH-76</strain>
    </source>
</reference>
<evidence type="ECO:0000313" key="2">
    <source>
        <dbReference type="EMBL" id="KAL0564300.1"/>
    </source>
</evidence>
<comment type="caution">
    <text evidence="2">The sequence shown here is derived from an EMBL/GenBank/DDBJ whole genome shotgun (WGS) entry which is preliminary data.</text>
</comment>
<organism evidence="2 3">
    <name type="scientific">Marasmius crinis-equi</name>
    <dbReference type="NCBI Taxonomy" id="585013"/>
    <lineage>
        <taxon>Eukaryota</taxon>
        <taxon>Fungi</taxon>
        <taxon>Dikarya</taxon>
        <taxon>Basidiomycota</taxon>
        <taxon>Agaricomycotina</taxon>
        <taxon>Agaricomycetes</taxon>
        <taxon>Agaricomycetidae</taxon>
        <taxon>Agaricales</taxon>
        <taxon>Marasmiineae</taxon>
        <taxon>Marasmiaceae</taxon>
        <taxon>Marasmius</taxon>
    </lineage>
</organism>